<proteinExistence type="predicted"/>
<organism evidence="4 5">
    <name type="scientific">Magnusiomyces paraingens</name>
    <dbReference type="NCBI Taxonomy" id="2606893"/>
    <lineage>
        <taxon>Eukaryota</taxon>
        <taxon>Fungi</taxon>
        <taxon>Dikarya</taxon>
        <taxon>Ascomycota</taxon>
        <taxon>Saccharomycotina</taxon>
        <taxon>Dipodascomycetes</taxon>
        <taxon>Dipodascales</taxon>
        <taxon>Dipodascaceae</taxon>
        <taxon>Magnusiomyces</taxon>
    </lineage>
</organism>
<gene>
    <name evidence="4" type="ORF">SAPINGB_P002637</name>
</gene>
<dbReference type="GO" id="GO:0036149">
    <property type="term" value="P:phosphatidylinositol acyl-chain remodeling"/>
    <property type="evidence" value="ECO:0007669"/>
    <property type="project" value="TreeGrafter"/>
</dbReference>
<feature type="transmembrane region" description="Helical" evidence="2">
    <location>
        <begin position="24"/>
        <end position="44"/>
    </location>
</feature>
<dbReference type="GO" id="GO:0016746">
    <property type="term" value="F:acyltransferase activity"/>
    <property type="evidence" value="ECO:0007669"/>
    <property type="project" value="InterPro"/>
</dbReference>
<dbReference type="AlphaFoldDB" id="A0A5E8BEY5"/>
<dbReference type="GO" id="GO:0005783">
    <property type="term" value="C:endoplasmic reticulum"/>
    <property type="evidence" value="ECO:0007669"/>
    <property type="project" value="TreeGrafter"/>
</dbReference>
<keyword evidence="2" id="KW-0812">Transmembrane</keyword>
<sequence length="345" mass="39857">MKYLETFKEKLAGIKSSGSQKANLYSLLIVAASTLILGIYYWFLTSISKAAPEFIKIKYDAFFSRVYYTVLGFMISAGIVKLDVSGDHLDPNTNAILVSNHRSFADYAVLGHIAEKENMRGRYNFFSWKRCFRLPDWKAGLKSLQVSQNWSLSESEIYSVFSEAVNTKKSFWIIIFPEVNIISNLKIEQHKKFCLENGLPELKNVLYPRFPAFVQASTVLGSNGYKNLYDITILYSKRDDETGDKQFVTAPSILDFIFGQLASSPWYIDVYIERQSLMAINLDRRNLEKWLEKTWLNKETVIGNYIGQQERVDQCTNVNDSEEPEGKKNPFKKLFKRRPKEERVV</sequence>
<evidence type="ECO:0000256" key="1">
    <source>
        <dbReference type="SAM" id="MobiDB-lite"/>
    </source>
</evidence>
<evidence type="ECO:0000313" key="4">
    <source>
        <dbReference type="EMBL" id="VVT50173.1"/>
    </source>
</evidence>
<feature type="transmembrane region" description="Helical" evidence="2">
    <location>
        <begin position="65"/>
        <end position="82"/>
    </location>
</feature>
<accession>A0A5E8BEY5</accession>
<dbReference type="Proteomes" id="UP000398389">
    <property type="component" value="Unassembled WGS sequence"/>
</dbReference>
<dbReference type="Pfam" id="PF01553">
    <property type="entry name" value="Acyltransferase"/>
    <property type="match status" value="1"/>
</dbReference>
<dbReference type="OrthoDB" id="189226at2759"/>
<dbReference type="InterPro" id="IPR002123">
    <property type="entry name" value="Plipid/glycerol_acylTrfase"/>
</dbReference>
<dbReference type="PANTHER" id="PTHR10983">
    <property type="entry name" value="1-ACYLGLYCEROL-3-PHOSPHATE ACYLTRANSFERASE-RELATED"/>
    <property type="match status" value="1"/>
</dbReference>
<protein>
    <recommendedName>
        <fullName evidence="3">Phospholipid/glycerol acyltransferase domain-containing protein</fullName>
    </recommendedName>
</protein>
<evidence type="ECO:0000259" key="3">
    <source>
        <dbReference type="SMART" id="SM00563"/>
    </source>
</evidence>
<reference evidence="4 5" key="1">
    <citation type="submission" date="2019-09" db="EMBL/GenBank/DDBJ databases">
        <authorList>
            <person name="Brejova B."/>
        </authorList>
    </citation>
    <scope>NUCLEOTIDE SEQUENCE [LARGE SCALE GENOMIC DNA]</scope>
</reference>
<keyword evidence="5" id="KW-1185">Reference proteome</keyword>
<dbReference type="SMART" id="SM00563">
    <property type="entry name" value="PlsC"/>
    <property type="match status" value="1"/>
</dbReference>
<dbReference type="EMBL" id="CABVLU010000002">
    <property type="protein sequence ID" value="VVT50173.1"/>
    <property type="molecule type" value="Genomic_DNA"/>
</dbReference>
<evidence type="ECO:0000313" key="5">
    <source>
        <dbReference type="Proteomes" id="UP000398389"/>
    </source>
</evidence>
<dbReference type="GeneID" id="43581455"/>
<name>A0A5E8BEY5_9ASCO</name>
<feature type="compositionally biased region" description="Basic residues" evidence="1">
    <location>
        <begin position="329"/>
        <end position="338"/>
    </location>
</feature>
<feature type="region of interest" description="Disordered" evidence="1">
    <location>
        <begin position="316"/>
        <end position="345"/>
    </location>
</feature>
<evidence type="ECO:0000256" key="2">
    <source>
        <dbReference type="SAM" id="Phobius"/>
    </source>
</evidence>
<dbReference type="PANTHER" id="PTHR10983:SF70">
    <property type="entry name" value="PROTEIN MUM3"/>
    <property type="match status" value="1"/>
</dbReference>
<dbReference type="SUPFAM" id="SSF69593">
    <property type="entry name" value="Glycerol-3-phosphate (1)-acyltransferase"/>
    <property type="match status" value="1"/>
</dbReference>
<feature type="domain" description="Phospholipid/glycerol acyltransferase" evidence="3">
    <location>
        <begin position="95"/>
        <end position="214"/>
    </location>
</feature>
<keyword evidence="2" id="KW-1133">Transmembrane helix</keyword>
<keyword evidence="2" id="KW-0472">Membrane</keyword>
<dbReference type="RefSeq" id="XP_031853246.1">
    <property type="nucleotide sequence ID" value="XM_031997355.1"/>
</dbReference>